<evidence type="ECO:0000313" key="1">
    <source>
        <dbReference type="EMBL" id="KAK4219220.1"/>
    </source>
</evidence>
<dbReference type="InterPro" id="IPR022234">
    <property type="entry name" value="DUF3759"/>
</dbReference>
<proteinExistence type="predicted"/>
<sequence>MGFLDFAQAKDARDLVYNTPTDELTPEHKAKVSHELLGGAAAFEAMHVWEQEQRKEGKPVKHGLAKEALAALAAAEVDKVAESKGLDFVDREKAKTHASQQAESLYDAHYGDKEVYDPTEHEIHETMRHQEPVQEL</sequence>
<evidence type="ECO:0000313" key="2">
    <source>
        <dbReference type="Proteomes" id="UP001301769"/>
    </source>
</evidence>
<dbReference type="Proteomes" id="UP001301769">
    <property type="component" value="Unassembled WGS sequence"/>
</dbReference>
<dbReference type="AlphaFoldDB" id="A0AAN7BFC9"/>
<dbReference type="Pfam" id="PF12585">
    <property type="entry name" value="DUF3759"/>
    <property type="match status" value="1"/>
</dbReference>
<gene>
    <name evidence="1" type="ORF">QBC37DRAFT_153098</name>
</gene>
<keyword evidence="2" id="KW-1185">Reference proteome</keyword>
<organism evidence="1 2">
    <name type="scientific">Rhypophila decipiens</name>
    <dbReference type="NCBI Taxonomy" id="261697"/>
    <lineage>
        <taxon>Eukaryota</taxon>
        <taxon>Fungi</taxon>
        <taxon>Dikarya</taxon>
        <taxon>Ascomycota</taxon>
        <taxon>Pezizomycotina</taxon>
        <taxon>Sordariomycetes</taxon>
        <taxon>Sordariomycetidae</taxon>
        <taxon>Sordariales</taxon>
        <taxon>Naviculisporaceae</taxon>
        <taxon>Rhypophila</taxon>
    </lineage>
</organism>
<accession>A0AAN7BFC9</accession>
<reference evidence="1" key="2">
    <citation type="submission" date="2023-05" db="EMBL/GenBank/DDBJ databases">
        <authorList>
            <consortium name="Lawrence Berkeley National Laboratory"/>
            <person name="Steindorff A."/>
            <person name="Hensen N."/>
            <person name="Bonometti L."/>
            <person name="Westerberg I."/>
            <person name="Brannstrom I.O."/>
            <person name="Guillou S."/>
            <person name="Cros-Aarteil S."/>
            <person name="Calhoun S."/>
            <person name="Haridas S."/>
            <person name="Kuo A."/>
            <person name="Mondo S."/>
            <person name="Pangilinan J."/>
            <person name="Riley R."/>
            <person name="Labutti K."/>
            <person name="Andreopoulos B."/>
            <person name="Lipzen A."/>
            <person name="Chen C."/>
            <person name="Yanf M."/>
            <person name="Daum C."/>
            <person name="Ng V."/>
            <person name="Clum A."/>
            <person name="Ohm R."/>
            <person name="Martin F."/>
            <person name="Silar P."/>
            <person name="Natvig D."/>
            <person name="Lalanne C."/>
            <person name="Gautier V."/>
            <person name="Ament-Velasquez S.L."/>
            <person name="Kruys A."/>
            <person name="Hutchinson M.I."/>
            <person name="Powell A.J."/>
            <person name="Barry K."/>
            <person name="Miller A.N."/>
            <person name="Grigoriev I.V."/>
            <person name="Debuchy R."/>
            <person name="Gladieux P."/>
            <person name="Thoren M.H."/>
            <person name="Johannesson H."/>
        </authorList>
    </citation>
    <scope>NUCLEOTIDE SEQUENCE</scope>
    <source>
        <strain evidence="1">PSN293</strain>
    </source>
</reference>
<reference evidence="1" key="1">
    <citation type="journal article" date="2023" name="Mol. Phylogenet. Evol.">
        <title>Genome-scale phylogeny and comparative genomics of the fungal order Sordariales.</title>
        <authorList>
            <person name="Hensen N."/>
            <person name="Bonometti L."/>
            <person name="Westerberg I."/>
            <person name="Brannstrom I.O."/>
            <person name="Guillou S."/>
            <person name="Cros-Aarteil S."/>
            <person name="Calhoun S."/>
            <person name="Haridas S."/>
            <person name="Kuo A."/>
            <person name="Mondo S."/>
            <person name="Pangilinan J."/>
            <person name="Riley R."/>
            <person name="LaButti K."/>
            <person name="Andreopoulos B."/>
            <person name="Lipzen A."/>
            <person name="Chen C."/>
            <person name="Yan M."/>
            <person name="Daum C."/>
            <person name="Ng V."/>
            <person name="Clum A."/>
            <person name="Steindorff A."/>
            <person name="Ohm R.A."/>
            <person name="Martin F."/>
            <person name="Silar P."/>
            <person name="Natvig D.O."/>
            <person name="Lalanne C."/>
            <person name="Gautier V."/>
            <person name="Ament-Velasquez S.L."/>
            <person name="Kruys A."/>
            <person name="Hutchinson M.I."/>
            <person name="Powell A.J."/>
            <person name="Barry K."/>
            <person name="Miller A.N."/>
            <person name="Grigoriev I.V."/>
            <person name="Debuchy R."/>
            <person name="Gladieux P."/>
            <person name="Hiltunen Thoren M."/>
            <person name="Johannesson H."/>
        </authorList>
    </citation>
    <scope>NUCLEOTIDE SEQUENCE</scope>
    <source>
        <strain evidence="1">PSN293</strain>
    </source>
</reference>
<dbReference type="EMBL" id="MU858049">
    <property type="protein sequence ID" value="KAK4219220.1"/>
    <property type="molecule type" value="Genomic_DNA"/>
</dbReference>
<evidence type="ECO:0008006" key="3">
    <source>
        <dbReference type="Google" id="ProtNLM"/>
    </source>
</evidence>
<comment type="caution">
    <text evidence="1">The sequence shown here is derived from an EMBL/GenBank/DDBJ whole genome shotgun (WGS) entry which is preliminary data.</text>
</comment>
<dbReference type="PANTHER" id="PTHR37450:SF1">
    <property type="entry name" value="CIPC PROTEIN"/>
    <property type="match status" value="1"/>
</dbReference>
<name>A0AAN7BFC9_9PEZI</name>
<dbReference type="PANTHER" id="PTHR37450">
    <property type="entry name" value="CIPC PROTEIN"/>
    <property type="match status" value="1"/>
</dbReference>
<protein>
    <recommendedName>
        <fullName evidence="3">CipC-like antibiotic response protein</fullName>
    </recommendedName>
</protein>